<dbReference type="AlphaFoldDB" id="A0A1F6Y7M7"/>
<dbReference type="PANTHER" id="PTHR34387">
    <property type="entry name" value="SLR1258 PROTEIN"/>
    <property type="match status" value="1"/>
</dbReference>
<organism evidence="2 3">
    <name type="scientific">Candidatus Nomurabacteria bacterium RIFCSPLOWO2_12_FULL_44_11</name>
    <dbReference type="NCBI Taxonomy" id="1801796"/>
    <lineage>
        <taxon>Bacteria</taxon>
        <taxon>Candidatus Nomuraibacteriota</taxon>
    </lineage>
</organism>
<dbReference type="InterPro" id="IPR052022">
    <property type="entry name" value="26kDa_periplasmic_antigen"/>
</dbReference>
<sequence>MDNNLLKEKVFRNIVYIIGSLLIVWLIFGTIVTIYNSYIAFFPVYPNKTIQTTGQSEISALPDIAYINFSFNSSGPDVDILVKKVQNSVQVFKDFLQSQGLVDSNIRVSQYSIAYPVPDSSDFPVSLDKNYQLRENVVVEIKGTEGMSEKIKKITDEARKEKIILGNGDYGGTLGCLTFENPVLSLRPAWDAAVLDAQQKAVSLSQAAGQSLGKIVSVNDSSFFNSYSPDNYGASCTGDAITPDGVIKPQTLRAFVFATFEVK</sequence>
<comment type="caution">
    <text evidence="2">The sequence shown here is derived from an EMBL/GenBank/DDBJ whole genome shotgun (WGS) entry which is preliminary data.</text>
</comment>
<dbReference type="PANTHER" id="PTHR34387:SF2">
    <property type="entry name" value="SLR1258 PROTEIN"/>
    <property type="match status" value="1"/>
</dbReference>
<keyword evidence="1" id="KW-0472">Membrane</keyword>
<keyword evidence="1" id="KW-0812">Transmembrane</keyword>
<name>A0A1F6Y7M7_9BACT</name>
<keyword evidence="1" id="KW-1133">Transmembrane helix</keyword>
<evidence type="ECO:0000256" key="1">
    <source>
        <dbReference type="SAM" id="Phobius"/>
    </source>
</evidence>
<dbReference type="Pfam" id="PF04402">
    <property type="entry name" value="SIMPL"/>
    <property type="match status" value="1"/>
</dbReference>
<proteinExistence type="predicted"/>
<evidence type="ECO:0000313" key="3">
    <source>
        <dbReference type="Proteomes" id="UP000178645"/>
    </source>
</evidence>
<feature type="transmembrane region" description="Helical" evidence="1">
    <location>
        <begin position="14"/>
        <end position="35"/>
    </location>
</feature>
<dbReference type="Proteomes" id="UP000178645">
    <property type="component" value="Unassembled WGS sequence"/>
</dbReference>
<evidence type="ECO:0000313" key="2">
    <source>
        <dbReference type="EMBL" id="OGJ02378.1"/>
    </source>
</evidence>
<accession>A0A1F6Y7M7</accession>
<dbReference type="GO" id="GO:0006974">
    <property type="term" value="P:DNA damage response"/>
    <property type="evidence" value="ECO:0007669"/>
    <property type="project" value="TreeGrafter"/>
</dbReference>
<protein>
    <recommendedName>
        <fullName evidence="4">SIMPL domain-containing protein</fullName>
    </recommendedName>
</protein>
<gene>
    <name evidence="2" type="ORF">A3G53_00260</name>
</gene>
<dbReference type="Gene3D" id="3.30.110.170">
    <property type="entry name" value="Protein of unknown function (DUF541), domain 1"/>
    <property type="match status" value="1"/>
</dbReference>
<dbReference type="Gene3D" id="3.30.70.2970">
    <property type="entry name" value="Protein of unknown function (DUF541), domain 2"/>
    <property type="match status" value="1"/>
</dbReference>
<reference evidence="2 3" key="1">
    <citation type="journal article" date="2016" name="Nat. Commun.">
        <title>Thousands of microbial genomes shed light on interconnected biogeochemical processes in an aquifer system.</title>
        <authorList>
            <person name="Anantharaman K."/>
            <person name="Brown C.T."/>
            <person name="Hug L.A."/>
            <person name="Sharon I."/>
            <person name="Castelle C.J."/>
            <person name="Probst A.J."/>
            <person name="Thomas B.C."/>
            <person name="Singh A."/>
            <person name="Wilkins M.J."/>
            <person name="Karaoz U."/>
            <person name="Brodie E.L."/>
            <person name="Williams K.H."/>
            <person name="Hubbard S.S."/>
            <person name="Banfield J.F."/>
        </authorList>
    </citation>
    <scope>NUCLEOTIDE SEQUENCE [LARGE SCALE GENOMIC DNA]</scope>
</reference>
<dbReference type="EMBL" id="MFVU01000004">
    <property type="protein sequence ID" value="OGJ02378.1"/>
    <property type="molecule type" value="Genomic_DNA"/>
</dbReference>
<dbReference type="InterPro" id="IPR007497">
    <property type="entry name" value="SIMPL/DUF541"/>
</dbReference>
<evidence type="ECO:0008006" key="4">
    <source>
        <dbReference type="Google" id="ProtNLM"/>
    </source>
</evidence>